<evidence type="ECO:0000259" key="3">
    <source>
        <dbReference type="Pfam" id="PF07985"/>
    </source>
</evidence>
<dbReference type="HOGENOM" id="CLU_062516_2_1_1"/>
<protein>
    <submittedName>
        <fullName evidence="4">Srr1-like protein</fullName>
    </submittedName>
</protein>
<feature type="region of interest" description="Disordered" evidence="2">
    <location>
        <begin position="1"/>
        <end position="41"/>
    </location>
</feature>
<evidence type="ECO:0000313" key="4">
    <source>
        <dbReference type="EMBL" id="ESK96923.1"/>
    </source>
</evidence>
<organism evidence="4 5">
    <name type="scientific">Moniliophthora roreri (strain MCA 2997)</name>
    <name type="common">Cocoa frosty pod rot fungus</name>
    <name type="synonym">Crinipellis roreri</name>
    <dbReference type="NCBI Taxonomy" id="1381753"/>
    <lineage>
        <taxon>Eukaryota</taxon>
        <taxon>Fungi</taxon>
        <taxon>Dikarya</taxon>
        <taxon>Basidiomycota</taxon>
        <taxon>Agaricomycotina</taxon>
        <taxon>Agaricomycetes</taxon>
        <taxon>Agaricomycetidae</taxon>
        <taxon>Agaricales</taxon>
        <taxon>Marasmiineae</taxon>
        <taxon>Marasmiaceae</taxon>
        <taxon>Moniliophthora</taxon>
    </lineage>
</organism>
<feature type="domain" description="SRR1-like" evidence="3">
    <location>
        <begin position="66"/>
        <end position="203"/>
    </location>
</feature>
<dbReference type="KEGG" id="mrr:Moror_6501"/>
<reference evidence="4 5" key="1">
    <citation type="journal article" date="2014" name="BMC Genomics">
        <title>Genome and secretome analysis of the hemibiotrophic fungal pathogen, Moniliophthora roreri, which causes frosty pod rot disease of cacao: mechanisms of the biotrophic and necrotrophic phases.</title>
        <authorList>
            <person name="Meinhardt L.W."/>
            <person name="Costa G.G.L."/>
            <person name="Thomazella D.P.T."/>
            <person name="Teixeira P.J.P.L."/>
            <person name="Carazzolle M.F."/>
            <person name="Schuster S.C."/>
            <person name="Carlson J.E."/>
            <person name="Guiltinan M.J."/>
            <person name="Mieczkowski P."/>
            <person name="Farmer A."/>
            <person name="Ramaraj T."/>
            <person name="Crozier J."/>
            <person name="Davis R.E."/>
            <person name="Shao J."/>
            <person name="Melnick R.L."/>
            <person name="Pereira G.A.G."/>
            <person name="Bailey B.A."/>
        </authorList>
    </citation>
    <scope>NUCLEOTIDE SEQUENCE [LARGE SCALE GENOMIC DNA]</scope>
    <source>
        <strain evidence="4 5">MCA 2997</strain>
    </source>
</reference>
<dbReference type="AlphaFoldDB" id="V2XCK5"/>
<evidence type="ECO:0000256" key="1">
    <source>
        <dbReference type="ARBA" id="ARBA00009856"/>
    </source>
</evidence>
<name>V2XCK5_MONRO</name>
<comment type="caution">
    <text evidence="4">The sequence shown here is derived from an EMBL/GenBank/DDBJ whole genome shotgun (WGS) entry which is preliminary data.</text>
</comment>
<dbReference type="OrthoDB" id="551431at2759"/>
<dbReference type="InterPro" id="IPR012942">
    <property type="entry name" value="SRR1-like"/>
</dbReference>
<accession>V2XCK5</accession>
<dbReference type="PANTHER" id="PTHR28626">
    <property type="entry name" value="SRR1-LIKE PROTEIN"/>
    <property type="match status" value="1"/>
</dbReference>
<sequence length="223" mass="25216">MTGDGEPRSTSFRYTEFSAPVSRKKRKNSQRPRPPLSTEVEQCRAELQQDNWLSRWREIVKSVPIQGPSGLICLGLGSPASSAVSRAQLAALIDLLETLDIAKSPSKVSIYDPVFTDEDNTLFGELGFRISPGLVNKQDERGTTVFFMPHCDLELYDAVLKANWSEEGLRNLILVANRLEDYVENKPARELEGKAPYVKRIGELVILYASINTTHRYEIQRRF</sequence>
<dbReference type="Proteomes" id="UP000017559">
    <property type="component" value="Unassembled WGS sequence"/>
</dbReference>
<keyword evidence="5" id="KW-1185">Reference proteome</keyword>
<comment type="similarity">
    <text evidence="1">Belongs to the SRR1 family.</text>
</comment>
<proteinExistence type="inferred from homology"/>
<dbReference type="GO" id="GO:0005737">
    <property type="term" value="C:cytoplasm"/>
    <property type="evidence" value="ECO:0007669"/>
    <property type="project" value="TreeGrafter"/>
</dbReference>
<gene>
    <name evidence="4" type="ORF">Moror_6501</name>
</gene>
<evidence type="ECO:0000256" key="2">
    <source>
        <dbReference type="SAM" id="MobiDB-lite"/>
    </source>
</evidence>
<dbReference type="InterPro" id="IPR040044">
    <property type="entry name" value="SRR1L"/>
</dbReference>
<evidence type="ECO:0000313" key="5">
    <source>
        <dbReference type="Proteomes" id="UP000017559"/>
    </source>
</evidence>
<dbReference type="GO" id="GO:0005634">
    <property type="term" value="C:nucleus"/>
    <property type="evidence" value="ECO:0007669"/>
    <property type="project" value="TreeGrafter"/>
</dbReference>
<dbReference type="Pfam" id="PF07985">
    <property type="entry name" value="SRR1"/>
    <property type="match status" value="1"/>
</dbReference>
<dbReference type="EMBL" id="AWSO01000038">
    <property type="protein sequence ID" value="ESK96923.1"/>
    <property type="molecule type" value="Genomic_DNA"/>
</dbReference>
<dbReference type="PANTHER" id="PTHR28626:SF3">
    <property type="entry name" value="SRR1-LIKE PROTEIN"/>
    <property type="match status" value="1"/>
</dbReference>